<organism evidence="1 2">
    <name type="scientific">Pseudomonas flexibilis</name>
    <dbReference type="NCBI Taxonomy" id="706570"/>
    <lineage>
        <taxon>Bacteria</taxon>
        <taxon>Pseudomonadati</taxon>
        <taxon>Pseudomonadota</taxon>
        <taxon>Gammaproteobacteria</taxon>
        <taxon>Pseudomonadales</taxon>
        <taxon>Pseudomonadaceae</taxon>
        <taxon>Pseudomonas</taxon>
    </lineage>
</organism>
<dbReference type="RefSeq" id="WP_027588852.1">
    <property type="nucleotide sequence ID" value="NZ_FTMC01000003.1"/>
</dbReference>
<gene>
    <name evidence="1" type="ORF">SAMN05421672_10332</name>
</gene>
<dbReference type="EMBL" id="FTMC01000003">
    <property type="protein sequence ID" value="SIQ10639.1"/>
    <property type="molecule type" value="Genomic_DNA"/>
</dbReference>
<reference evidence="1 2" key="1">
    <citation type="submission" date="2017-01" db="EMBL/GenBank/DDBJ databases">
        <authorList>
            <person name="Mah S.A."/>
            <person name="Swanson W.J."/>
            <person name="Moy G.W."/>
            <person name="Vacquier V.D."/>
        </authorList>
    </citation>
    <scope>NUCLEOTIDE SEQUENCE [LARGE SCALE GENOMIC DNA]</scope>
    <source>
        <strain evidence="1 2">ATCC 29606</strain>
    </source>
</reference>
<dbReference type="Proteomes" id="UP000186079">
    <property type="component" value="Unassembled WGS sequence"/>
</dbReference>
<protein>
    <submittedName>
        <fullName evidence="1">Uncharacterized protein</fullName>
    </submittedName>
</protein>
<accession>A0A1N6Q2F4</accession>
<dbReference type="AlphaFoldDB" id="A0A1N6Q2F4"/>
<name>A0A1N6Q2F4_9PSED</name>
<proteinExistence type="predicted"/>
<evidence type="ECO:0000313" key="1">
    <source>
        <dbReference type="EMBL" id="SIQ10639.1"/>
    </source>
</evidence>
<evidence type="ECO:0000313" key="2">
    <source>
        <dbReference type="Proteomes" id="UP000186079"/>
    </source>
</evidence>
<sequence>MDVSLVESLRERYPQVFGELTRAEAGNGWYSLLDRLGAELSSGPGPYSSIRLFKEKFGELRFGKVSVRPEHWQLLDRVTEQSRSVCEICGAKGAMQPRAVRVRCPGHAQVEHADGRVSSGGG</sequence>